<reference evidence="1 2" key="1">
    <citation type="submission" date="2018-07" db="EMBL/GenBank/DDBJ databases">
        <title>Genomic Encyclopedia of Type Strains, Phase III (KMG-III): the genomes of soil and plant-associated and newly described type strains.</title>
        <authorList>
            <person name="Whitman W."/>
        </authorList>
    </citation>
    <scope>NUCLEOTIDE SEQUENCE [LARGE SCALE GENOMIC DNA]</scope>
    <source>
        <strain evidence="1 2">CECT 7506</strain>
    </source>
</reference>
<dbReference type="PANTHER" id="PTHR34822:SF1">
    <property type="entry name" value="GRPB FAMILY PROTEIN"/>
    <property type="match status" value="1"/>
</dbReference>
<comment type="caution">
    <text evidence="1">The sequence shown here is derived from an EMBL/GenBank/DDBJ whole genome shotgun (WGS) entry which is preliminary data.</text>
</comment>
<evidence type="ECO:0000313" key="2">
    <source>
        <dbReference type="Proteomes" id="UP000252415"/>
    </source>
</evidence>
<dbReference type="InterPro" id="IPR007344">
    <property type="entry name" value="GrpB/CoaE"/>
</dbReference>
<dbReference type="Gene3D" id="3.30.460.10">
    <property type="entry name" value="Beta Polymerase, domain 2"/>
    <property type="match status" value="1"/>
</dbReference>
<gene>
    <name evidence="1" type="ORF">DFP97_1025</name>
</gene>
<dbReference type="Proteomes" id="UP000252415">
    <property type="component" value="Unassembled WGS sequence"/>
</dbReference>
<dbReference type="SUPFAM" id="SSF81301">
    <property type="entry name" value="Nucleotidyltransferase"/>
    <property type="match status" value="1"/>
</dbReference>
<evidence type="ECO:0000313" key="1">
    <source>
        <dbReference type="EMBL" id="RCW50813.1"/>
    </source>
</evidence>
<dbReference type="InterPro" id="IPR043519">
    <property type="entry name" value="NT_sf"/>
</dbReference>
<keyword evidence="2" id="KW-1185">Reference proteome</keyword>
<dbReference type="PANTHER" id="PTHR34822">
    <property type="entry name" value="GRPB DOMAIN PROTEIN (AFU_ORTHOLOGUE AFUA_1G01530)"/>
    <property type="match status" value="1"/>
</dbReference>
<protein>
    <submittedName>
        <fullName evidence="1">GrpB protein</fullName>
    </submittedName>
</protein>
<dbReference type="AlphaFoldDB" id="A0A368W4X2"/>
<proteinExistence type="predicted"/>
<accession>A0A368W4X2</accession>
<dbReference type="Pfam" id="PF04229">
    <property type="entry name" value="GrpB"/>
    <property type="match status" value="1"/>
</dbReference>
<name>A0A368W4X2_9BACL</name>
<sequence>MASIPSFKELNEIAIILATHEWHYVPPELDKQPWRRFFVRVKNDKRIAHLHLMLKGEERWEKQLLFRDRLRMDPSLALEYANLKNKLAHEYINDRESYTKAKTDFVKSVIKEK</sequence>
<dbReference type="EMBL" id="QPJD01000002">
    <property type="protein sequence ID" value="RCW50813.1"/>
    <property type="molecule type" value="Genomic_DNA"/>
</dbReference>
<organism evidence="1 2">
    <name type="scientific">Paenibacillus prosopidis</name>
    <dbReference type="NCBI Taxonomy" id="630520"/>
    <lineage>
        <taxon>Bacteria</taxon>
        <taxon>Bacillati</taxon>
        <taxon>Bacillota</taxon>
        <taxon>Bacilli</taxon>
        <taxon>Bacillales</taxon>
        <taxon>Paenibacillaceae</taxon>
        <taxon>Paenibacillus</taxon>
    </lineage>
</organism>